<feature type="compositionally biased region" description="Polar residues" evidence="1">
    <location>
        <begin position="109"/>
        <end position="121"/>
    </location>
</feature>
<protein>
    <submittedName>
        <fullName evidence="2">Uncharacterized protein</fullName>
    </submittedName>
</protein>
<proteinExistence type="predicted"/>
<gene>
    <name evidence="2" type="ORF">GCM10022222_06390</name>
</gene>
<accession>A0ABP6V3C2</accession>
<organism evidence="2 3">
    <name type="scientific">Amycolatopsis ultiminotia</name>
    <dbReference type="NCBI Taxonomy" id="543629"/>
    <lineage>
        <taxon>Bacteria</taxon>
        <taxon>Bacillati</taxon>
        <taxon>Actinomycetota</taxon>
        <taxon>Actinomycetes</taxon>
        <taxon>Pseudonocardiales</taxon>
        <taxon>Pseudonocardiaceae</taxon>
        <taxon>Amycolatopsis</taxon>
    </lineage>
</organism>
<feature type="region of interest" description="Disordered" evidence="1">
    <location>
        <begin position="100"/>
        <end position="121"/>
    </location>
</feature>
<dbReference type="Proteomes" id="UP001500689">
    <property type="component" value="Unassembled WGS sequence"/>
</dbReference>
<reference evidence="3" key="1">
    <citation type="journal article" date="2019" name="Int. J. Syst. Evol. Microbiol.">
        <title>The Global Catalogue of Microorganisms (GCM) 10K type strain sequencing project: providing services to taxonomists for standard genome sequencing and annotation.</title>
        <authorList>
            <consortium name="The Broad Institute Genomics Platform"/>
            <consortium name="The Broad Institute Genome Sequencing Center for Infectious Disease"/>
            <person name="Wu L."/>
            <person name="Ma J."/>
        </authorList>
    </citation>
    <scope>NUCLEOTIDE SEQUENCE [LARGE SCALE GENOMIC DNA]</scope>
    <source>
        <strain evidence="3">JCM 16898</strain>
    </source>
</reference>
<comment type="caution">
    <text evidence="2">The sequence shown here is derived from an EMBL/GenBank/DDBJ whole genome shotgun (WGS) entry which is preliminary data.</text>
</comment>
<dbReference type="EMBL" id="BAAAZN010000001">
    <property type="protein sequence ID" value="GAA3526168.1"/>
    <property type="molecule type" value="Genomic_DNA"/>
</dbReference>
<evidence type="ECO:0000313" key="3">
    <source>
        <dbReference type="Proteomes" id="UP001500689"/>
    </source>
</evidence>
<name>A0ABP6V3C2_9PSEU</name>
<evidence type="ECO:0000256" key="1">
    <source>
        <dbReference type="SAM" id="MobiDB-lite"/>
    </source>
</evidence>
<evidence type="ECO:0000313" key="2">
    <source>
        <dbReference type="EMBL" id="GAA3526168.1"/>
    </source>
</evidence>
<keyword evidence="3" id="KW-1185">Reference proteome</keyword>
<sequence>MRATADLRGPGRTWCYDHGWAPLVVHCADIPALFGVTDDPSVPAGIGLVPEDAASRLHETAVRFVSGSAPAAESFLRSGATPAGDPASGADRTELSRLLSTRFTHRSTRNPVSSDAASSRT</sequence>
<dbReference type="RefSeq" id="WP_344855024.1">
    <property type="nucleotide sequence ID" value="NZ_BAAAZN010000001.1"/>
</dbReference>